<evidence type="ECO:0000313" key="14">
    <source>
        <dbReference type="EMBL" id="GER31153.1"/>
    </source>
</evidence>
<dbReference type="GO" id="GO:0030955">
    <property type="term" value="F:potassium ion binding"/>
    <property type="evidence" value="ECO:0007669"/>
    <property type="project" value="InterPro"/>
</dbReference>
<keyword evidence="15" id="KW-1185">Reference proteome</keyword>
<feature type="domain" description="Pyruvate kinase barrel" evidence="13">
    <location>
        <begin position="2"/>
        <end position="56"/>
    </location>
</feature>
<evidence type="ECO:0000256" key="3">
    <source>
        <dbReference type="ARBA" id="ARBA00008663"/>
    </source>
</evidence>
<evidence type="ECO:0000259" key="13">
    <source>
        <dbReference type="Pfam" id="PF00224"/>
    </source>
</evidence>
<comment type="pathway">
    <text evidence="2">Carbohydrate degradation; glycolysis; pyruvate from D-glyceraldehyde 3-phosphate: step 5/5.</text>
</comment>
<dbReference type="InterPro" id="IPR040442">
    <property type="entry name" value="Pyrv_kinase-like_dom_sf"/>
</dbReference>
<dbReference type="AlphaFoldDB" id="A0A5A7PDY9"/>
<dbReference type="InterPro" id="IPR001697">
    <property type="entry name" value="Pyr_Knase"/>
</dbReference>
<organism evidence="14 15">
    <name type="scientific">Striga asiatica</name>
    <name type="common">Asiatic witchweed</name>
    <name type="synonym">Buchnera asiatica</name>
    <dbReference type="NCBI Taxonomy" id="4170"/>
    <lineage>
        <taxon>Eukaryota</taxon>
        <taxon>Viridiplantae</taxon>
        <taxon>Streptophyta</taxon>
        <taxon>Embryophyta</taxon>
        <taxon>Tracheophyta</taxon>
        <taxon>Spermatophyta</taxon>
        <taxon>Magnoliopsida</taxon>
        <taxon>eudicotyledons</taxon>
        <taxon>Gunneridae</taxon>
        <taxon>Pentapetalae</taxon>
        <taxon>asterids</taxon>
        <taxon>lamiids</taxon>
        <taxon>Lamiales</taxon>
        <taxon>Orobanchaceae</taxon>
        <taxon>Buchnereae</taxon>
        <taxon>Striga</taxon>
    </lineage>
</organism>
<name>A0A5A7PDY9_STRAF</name>
<dbReference type="Proteomes" id="UP000325081">
    <property type="component" value="Unassembled WGS sequence"/>
</dbReference>
<protein>
    <recommendedName>
        <fullName evidence="4">pyruvate kinase</fullName>
        <ecNumber evidence="4">2.7.1.40</ecNumber>
    </recommendedName>
</protein>
<evidence type="ECO:0000256" key="7">
    <source>
        <dbReference type="ARBA" id="ARBA00022741"/>
    </source>
</evidence>
<sequence length="99" mass="11560">MIWKLAEAGINTARLNMSQGDHASHQMINDLVEYNAQAKDNVIAIMLDTKGPEVDWKSMDLCYLEEKNYYNLQSMLFHHPTELRAHEIPKNFRIKRVKS</sequence>
<dbReference type="GO" id="GO:0000287">
    <property type="term" value="F:magnesium ion binding"/>
    <property type="evidence" value="ECO:0007669"/>
    <property type="project" value="InterPro"/>
</dbReference>
<comment type="cofactor">
    <cofactor evidence="1">
        <name>K(+)</name>
        <dbReference type="ChEBI" id="CHEBI:29103"/>
    </cofactor>
</comment>
<dbReference type="InterPro" id="IPR015813">
    <property type="entry name" value="Pyrv/PenolPyrv_kinase-like_dom"/>
</dbReference>
<dbReference type="SUPFAM" id="SSF51621">
    <property type="entry name" value="Phosphoenolpyruvate/pyruvate domain"/>
    <property type="match status" value="1"/>
</dbReference>
<dbReference type="PANTHER" id="PTHR11817">
    <property type="entry name" value="PYRUVATE KINASE"/>
    <property type="match status" value="1"/>
</dbReference>
<dbReference type="EC" id="2.7.1.40" evidence="4"/>
<evidence type="ECO:0000313" key="15">
    <source>
        <dbReference type="Proteomes" id="UP000325081"/>
    </source>
</evidence>
<dbReference type="GO" id="GO:0016301">
    <property type="term" value="F:kinase activity"/>
    <property type="evidence" value="ECO:0007669"/>
    <property type="project" value="UniProtKB-KW"/>
</dbReference>
<evidence type="ECO:0000256" key="1">
    <source>
        <dbReference type="ARBA" id="ARBA00001958"/>
    </source>
</evidence>
<dbReference type="Pfam" id="PF00224">
    <property type="entry name" value="PK"/>
    <property type="match status" value="1"/>
</dbReference>
<dbReference type="GO" id="GO:0004743">
    <property type="term" value="F:pyruvate kinase activity"/>
    <property type="evidence" value="ECO:0007669"/>
    <property type="project" value="UniProtKB-EC"/>
</dbReference>
<evidence type="ECO:0000256" key="6">
    <source>
        <dbReference type="ARBA" id="ARBA00022723"/>
    </source>
</evidence>
<evidence type="ECO:0000256" key="5">
    <source>
        <dbReference type="ARBA" id="ARBA00022679"/>
    </source>
</evidence>
<keyword evidence="9" id="KW-0067">ATP-binding</keyword>
<evidence type="ECO:0000256" key="8">
    <source>
        <dbReference type="ARBA" id="ARBA00022777"/>
    </source>
</evidence>
<dbReference type="OrthoDB" id="1715920at2759"/>
<keyword evidence="7" id="KW-0547">Nucleotide-binding</keyword>
<keyword evidence="5" id="KW-0808">Transferase</keyword>
<evidence type="ECO:0000256" key="10">
    <source>
        <dbReference type="ARBA" id="ARBA00022842"/>
    </source>
</evidence>
<dbReference type="UniPathway" id="UPA00109">
    <property type="reaction ID" value="UER00188"/>
</dbReference>
<keyword evidence="6" id="KW-0479">Metal-binding</keyword>
<gene>
    <name evidence="14" type="ORF">STAS_07127</name>
</gene>
<keyword evidence="10" id="KW-0460">Magnesium</keyword>
<accession>A0A5A7PDY9</accession>
<dbReference type="EMBL" id="BKCP01004428">
    <property type="protein sequence ID" value="GER31153.1"/>
    <property type="molecule type" value="Genomic_DNA"/>
</dbReference>
<evidence type="ECO:0000256" key="4">
    <source>
        <dbReference type="ARBA" id="ARBA00012142"/>
    </source>
</evidence>
<evidence type="ECO:0000256" key="2">
    <source>
        <dbReference type="ARBA" id="ARBA00004997"/>
    </source>
</evidence>
<proteinExistence type="inferred from homology"/>
<evidence type="ECO:0000256" key="11">
    <source>
        <dbReference type="ARBA" id="ARBA00023152"/>
    </source>
</evidence>
<keyword evidence="8 14" id="KW-0418">Kinase</keyword>
<comment type="similarity">
    <text evidence="3">Belongs to the pyruvate kinase family.</text>
</comment>
<evidence type="ECO:0000256" key="9">
    <source>
        <dbReference type="ARBA" id="ARBA00022840"/>
    </source>
</evidence>
<dbReference type="Gene3D" id="3.20.20.60">
    <property type="entry name" value="Phosphoenolpyruvate-binding domains"/>
    <property type="match status" value="1"/>
</dbReference>
<evidence type="ECO:0000256" key="12">
    <source>
        <dbReference type="ARBA" id="ARBA00023317"/>
    </source>
</evidence>
<keyword evidence="12 14" id="KW-0670">Pyruvate</keyword>
<dbReference type="GO" id="GO:0005524">
    <property type="term" value="F:ATP binding"/>
    <property type="evidence" value="ECO:0007669"/>
    <property type="project" value="UniProtKB-KW"/>
</dbReference>
<keyword evidence="11" id="KW-0324">Glycolysis</keyword>
<dbReference type="InterPro" id="IPR015793">
    <property type="entry name" value="Pyrv_Knase_brl"/>
</dbReference>
<comment type="caution">
    <text evidence="14">The sequence shown here is derived from an EMBL/GenBank/DDBJ whole genome shotgun (WGS) entry which is preliminary data.</text>
</comment>
<reference evidence="15" key="1">
    <citation type="journal article" date="2019" name="Curr. Biol.">
        <title>Genome Sequence of Striga asiatica Provides Insight into the Evolution of Plant Parasitism.</title>
        <authorList>
            <person name="Yoshida S."/>
            <person name="Kim S."/>
            <person name="Wafula E.K."/>
            <person name="Tanskanen J."/>
            <person name="Kim Y.M."/>
            <person name="Honaas L."/>
            <person name="Yang Z."/>
            <person name="Spallek T."/>
            <person name="Conn C.E."/>
            <person name="Ichihashi Y."/>
            <person name="Cheong K."/>
            <person name="Cui S."/>
            <person name="Der J.P."/>
            <person name="Gundlach H."/>
            <person name="Jiao Y."/>
            <person name="Hori C."/>
            <person name="Ishida J.K."/>
            <person name="Kasahara H."/>
            <person name="Kiba T."/>
            <person name="Kim M.S."/>
            <person name="Koo N."/>
            <person name="Laohavisit A."/>
            <person name="Lee Y.H."/>
            <person name="Lumba S."/>
            <person name="McCourt P."/>
            <person name="Mortimer J.C."/>
            <person name="Mutuku J.M."/>
            <person name="Nomura T."/>
            <person name="Sasaki-Sekimoto Y."/>
            <person name="Seto Y."/>
            <person name="Wang Y."/>
            <person name="Wakatake T."/>
            <person name="Sakakibara H."/>
            <person name="Demura T."/>
            <person name="Yamaguchi S."/>
            <person name="Yoneyama K."/>
            <person name="Manabe R.I."/>
            <person name="Nelson D.C."/>
            <person name="Schulman A.H."/>
            <person name="Timko M.P."/>
            <person name="dePamphilis C.W."/>
            <person name="Choi D."/>
            <person name="Shirasu K."/>
        </authorList>
    </citation>
    <scope>NUCLEOTIDE SEQUENCE [LARGE SCALE GENOMIC DNA]</scope>
    <source>
        <strain evidence="15">cv. UVA1</strain>
    </source>
</reference>